<dbReference type="GO" id="GO:0030638">
    <property type="term" value="P:polyketide metabolic process"/>
    <property type="evidence" value="ECO:0007669"/>
    <property type="project" value="InterPro"/>
</dbReference>
<dbReference type="PANTHER" id="PTHR38436">
    <property type="entry name" value="POLYKETIDE CYCLASE SNOAL-LIKE DOMAIN"/>
    <property type="match status" value="1"/>
</dbReference>
<protein>
    <recommendedName>
        <fullName evidence="3">SnoaL-like polyketide cyclase</fullName>
    </recommendedName>
</protein>
<dbReference type="Pfam" id="PF07366">
    <property type="entry name" value="SnoaL"/>
    <property type="match status" value="1"/>
</dbReference>
<accession>A0A1M6Z0T7</accession>
<proteinExistence type="predicted"/>
<sequence length="98" mass="10914">MKGFEGYMGVLAMMRGAMPDIQWKIEETISEGDKILVRYTMTGTQTQPLMGMPATGKKICVTAMNIYEFKDGKIIREHGLPDMFSLLMQLGVIPVPGQ</sequence>
<dbReference type="InterPro" id="IPR032710">
    <property type="entry name" value="NTF2-like_dom_sf"/>
</dbReference>
<name>A0A1M6Z0T7_XYLRU</name>
<gene>
    <name evidence="1" type="ORF">SAMN05216463_1372</name>
</gene>
<evidence type="ECO:0008006" key="3">
    <source>
        <dbReference type="Google" id="ProtNLM"/>
    </source>
</evidence>
<dbReference type="InterPro" id="IPR009959">
    <property type="entry name" value="Cyclase_SnoaL-like"/>
</dbReference>
<dbReference type="EMBL" id="FRBD01000037">
    <property type="protein sequence ID" value="SHL23993.1"/>
    <property type="molecule type" value="Genomic_DNA"/>
</dbReference>
<dbReference type="AlphaFoldDB" id="A0A1M6Z0T7"/>
<dbReference type="PANTHER" id="PTHR38436:SF1">
    <property type="entry name" value="ESTER CYCLASE"/>
    <property type="match status" value="1"/>
</dbReference>
<dbReference type="Gene3D" id="3.10.450.50">
    <property type="match status" value="1"/>
</dbReference>
<evidence type="ECO:0000313" key="1">
    <source>
        <dbReference type="EMBL" id="SHL23993.1"/>
    </source>
</evidence>
<dbReference type="OrthoDB" id="7876517at2"/>
<reference evidence="1 2" key="1">
    <citation type="submission" date="2016-11" db="EMBL/GenBank/DDBJ databases">
        <authorList>
            <person name="Jaros S."/>
            <person name="Januszkiewicz K."/>
            <person name="Wedrychowicz H."/>
        </authorList>
    </citation>
    <scope>NUCLEOTIDE SEQUENCE [LARGE SCALE GENOMIC DNA]</scope>
    <source>
        <strain evidence="1 2">KHT3</strain>
    </source>
</reference>
<evidence type="ECO:0000313" key="2">
    <source>
        <dbReference type="Proteomes" id="UP000184130"/>
    </source>
</evidence>
<dbReference type="Proteomes" id="UP000184130">
    <property type="component" value="Unassembled WGS sequence"/>
</dbReference>
<dbReference type="SUPFAM" id="SSF54427">
    <property type="entry name" value="NTF2-like"/>
    <property type="match status" value="1"/>
</dbReference>
<organism evidence="1 2">
    <name type="scientific">Xylanibacter ruminicola</name>
    <name type="common">Prevotella ruminicola</name>
    <dbReference type="NCBI Taxonomy" id="839"/>
    <lineage>
        <taxon>Bacteria</taxon>
        <taxon>Pseudomonadati</taxon>
        <taxon>Bacteroidota</taxon>
        <taxon>Bacteroidia</taxon>
        <taxon>Bacteroidales</taxon>
        <taxon>Prevotellaceae</taxon>
        <taxon>Xylanibacter</taxon>
    </lineage>
</organism>